<dbReference type="Gramene" id="MELO3C031408.2.1">
    <property type="protein sequence ID" value="MELO3C031408.2.1"/>
    <property type="gene ID" value="MELO3C031408.2"/>
</dbReference>
<keyword evidence="1" id="KW-0812">Transmembrane</keyword>
<accession>A0A9I9EB93</accession>
<evidence type="ECO:0000256" key="1">
    <source>
        <dbReference type="SAM" id="Phobius"/>
    </source>
</evidence>
<sequence>MIFQCTTCNVERSYRIFDVIWTVSGVLYDLLMLHVVHRKIFYFLKKYLPFK</sequence>
<name>A0A9I9EB93_CUCME</name>
<protein>
    <submittedName>
        <fullName evidence="2">Uncharacterized protein</fullName>
    </submittedName>
</protein>
<dbReference type="AlphaFoldDB" id="A0A9I9EB93"/>
<dbReference type="EnsemblPlants" id="MELO3C031408.2.1">
    <property type="protein sequence ID" value="MELO3C031408.2.1"/>
    <property type="gene ID" value="MELO3C031408.2"/>
</dbReference>
<organism evidence="2">
    <name type="scientific">Cucumis melo</name>
    <name type="common">Muskmelon</name>
    <dbReference type="NCBI Taxonomy" id="3656"/>
    <lineage>
        <taxon>Eukaryota</taxon>
        <taxon>Viridiplantae</taxon>
        <taxon>Streptophyta</taxon>
        <taxon>Embryophyta</taxon>
        <taxon>Tracheophyta</taxon>
        <taxon>Spermatophyta</taxon>
        <taxon>Magnoliopsida</taxon>
        <taxon>eudicotyledons</taxon>
        <taxon>Gunneridae</taxon>
        <taxon>Pentapetalae</taxon>
        <taxon>rosids</taxon>
        <taxon>fabids</taxon>
        <taxon>Cucurbitales</taxon>
        <taxon>Cucurbitaceae</taxon>
        <taxon>Benincaseae</taxon>
        <taxon>Cucumis</taxon>
    </lineage>
</organism>
<reference evidence="2" key="1">
    <citation type="submission" date="2023-03" db="UniProtKB">
        <authorList>
            <consortium name="EnsemblPlants"/>
        </authorList>
    </citation>
    <scope>IDENTIFICATION</scope>
</reference>
<keyword evidence="1" id="KW-0472">Membrane</keyword>
<proteinExistence type="predicted"/>
<keyword evidence="1" id="KW-1133">Transmembrane helix</keyword>
<feature type="transmembrane region" description="Helical" evidence="1">
    <location>
        <begin position="19"/>
        <end position="36"/>
    </location>
</feature>
<evidence type="ECO:0000313" key="2">
    <source>
        <dbReference type="EnsemblPlants" id="MELO3C031408.2.1"/>
    </source>
</evidence>